<gene>
    <name evidence="7" type="ORF">EVB02_04235</name>
</gene>
<dbReference type="InterPro" id="IPR016636">
    <property type="entry name" value="3-oxo-5-alpha-steroid_4-DH"/>
</dbReference>
<sequence>MVFDLFTSNFYLLLSIWIAIAIITFFYLFFVTAPYGRHASTNWGPSMDARLGWIVMESPSVFLIGGLCIFFKENLSSVSLIFVLIYIFHYFHRTLIWPFVAEMDGKKMPVFVAFLAFVFNIFNVLFQCTWILFIANYENSWLTSFPFILGILIFVSGFYINVRSDYMLINLRKSKGPGYHIPRGFLYEKISAPNYFGEMLEWLGWTISSLSPSGLAFFIWTSANLIPRGISNHKWCNENIENYPQGRKAVIPGII</sequence>
<dbReference type="GO" id="GO:0016020">
    <property type="term" value="C:membrane"/>
    <property type="evidence" value="ECO:0007669"/>
    <property type="project" value="UniProtKB-SubCell"/>
</dbReference>
<dbReference type="GO" id="GO:0003865">
    <property type="term" value="F:3-oxo-5-alpha-steroid 4-dehydrogenase activity"/>
    <property type="evidence" value="ECO:0007669"/>
    <property type="project" value="InterPro"/>
</dbReference>
<evidence type="ECO:0000313" key="7">
    <source>
        <dbReference type="EMBL" id="RZO03423.1"/>
    </source>
</evidence>
<dbReference type="PIRSF" id="PIRSF015596">
    <property type="entry name" value="5_alpha-SR2"/>
    <property type="match status" value="1"/>
</dbReference>
<comment type="subcellular location">
    <subcellularLocation>
        <location evidence="1">Membrane</location>
        <topology evidence="1">Multi-pass membrane protein</topology>
    </subcellularLocation>
</comment>
<feature type="transmembrane region" description="Helical" evidence="5">
    <location>
        <begin position="51"/>
        <end position="72"/>
    </location>
</feature>
<dbReference type="InterPro" id="IPR039357">
    <property type="entry name" value="SRD5A/TECR"/>
</dbReference>
<evidence type="ECO:0000256" key="5">
    <source>
        <dbReference type="SAM" id="Phobius"/>
    </source>
</evidence>
<name>A0A520LKR5_9GAMM</name>
<dbReference type="InterPro" id="IPR001104">
    <property type="entry name" value="3-oxo-5_a-steroid_4-DH_C"/>
</dbReference>
<evidence type="ECO:0000256" key="4">
    <source>
        <dbReference type="ARBA" id="ARBA00023136"/>
    </source>
</evidence>
<evidence type="ECO:0000256" key="3">
    <source>
        <dbReference type="ARBA" id="ARBA00022989"/>
    </source>
</evidence>
<dbReference type="PROSITE" id="PS50244">
    <property type="entry name" value="S5A_REDUCTASE"/>
    <property type="match status" value="1"/>
</dbReference>
<proteinExistence type="predicted"/>
<keyword evidence="4 5" id="KW-0472">Membrane</keyword>
<comment type="caution">
    <text evidence="7">The sequence shown here is derived from an EMBL/GenBank/DDBJ whole genome shotgun (WGS) entry which is preliminary data.</text>
</comment>
<evidence type="ECO:0000256" key="2">
    <source>
        <dbReference type="ARBA" id="ARBA00022692"/>
    </source>
</evidence>
<dbReference type="Proteomes" id="UP000318148">
    <property type="component" value="Unassembled WGS sequence"/>
</dbReference>
<evidence type="ECO:0000256" key="1">
    <source>
        <dbReference type="ARBA" id="ARBA00004141"/>
    </source>
</evidence>
<dbReference type="PANTHER" id="PTHR10556">
    <property type="entry name" value="3-OXO-5-ALPHA-STEROID 4-DEHYDROGENASE"/>
    <property type="match status" value="1"/>
</dbReference>
<dbReference type="Gene3D" id="1.20.120.1630">
    <property type="match status" value="1"/>
</dbReference>
<dbReference type="PANTHER" id="PTHR10556:SF43">
    <property type="entry name" value="STEROID 5-ALPHA-REDUCTASE DET2"/>
    <property type="match status" value="1"/>
</dbReference>
<organism evidence="7 8">
    <name type="scientific">SAR92 clade bacterium</name>
    <dbReference type="NCBI Taxonomy" id="2315479"/>
    <lineage>
        <taxon>Bacteria</taxon>
        <taxon>Pseudomonadati</taxon>
        <taxon>Pseudomonadota</taxon>
        <taxon>Gammaproteobacteria</taxon>
        <taxon>Cellvibrionales</taxon>
        <taxon>Porticoccaceae</taxon>
        <taxon>SAR92 clade</taxon>
    </lineage>
</organism>
<dbReference type="Pfam" id="PF02544">
    <property type="entry name" value="Steroid_dh"/>
    <property type="match status" value="1"/>
</dbReference>
<evidence type="ECO:0000313" key="8">
    <source>
        <dbReference type="Proteomes" id="UP000318148"/>
    </source>
</evidence>
<feature type="domain" description="3-oxo-5-alpha-steroid 4-dehydrogenase C-terminal" evidence="6">
    <location>
        <begin position="106"/>
        <end position="254"/>
    </location>
</feature>
<keyword evidence="3 5" id="KW-1133">Transmembrane helix</keyword>
<keyword evidence="2 5" id="KW-0812">Transmembrane</keyword>
<dbReference type="FunFam" id="1.20.120.1630:FF:000014">
    <property type="entry name" value="Steroid 5-alpha reductase, putative"/>
    <property type="match status" value="1"/>
</dbReference>
<feature type="transmembrane region" description="Helical" evidence="5">
    <location>
        <begin position="141"/>
        <end position="162"/>
    </location>
</feature>
<reference evidence="7 8" key="1">
    <citation type="submission" date="2019-02" db="EMBL/GenBank/DDBJ databases">
        <title>Prokaryotic population dynamics and viral predation in marine succession experiment using metagenomics: the confinement effect.</title>
        <authorList>
            <person name="Haro-Moreno J.M."/>
            <person name="Rodriguez-Valera F."/>
            <person name="Lopez-Perez M."/>
        </authorList>
    </citation>
    <scope>NUCLEOTIDE SEQUENCE [LARGE SCALE GENOMIC DNA]</scope>
    <source>
        <strain evidence="7">MED-G169</strain>
    </source>
</reference>
<protein>
    <recommendedName>
        <fullName evidence="6">3-oxo-5-alpha-steroid 4-dehydrogenase C-terminal domain-containing protein</fullName>
    </recommendedName>
</protein>
<evidence type="ECO:0000259" key="6">
    <source>
        <dbReference type="Pfam" id="PF02544"/>
    </source>
</evidence>
<feature type="transmembrane region" description="Helical" evidence="5">
    <location>
        <begin position="78"/>
        <end position="100"/>
    </location>
</feature>
<dbReference type="AlphaFoldDB" id="A0A520LKR5"/>
<dbReference type="GO" id="GO:0016132">
    <property type="term" value="P:brassinosteroid biosynthetic process"/>
    <property type="evidence" value="ECO:0007669"/>
    <property type="project" value="TreeGrafter"/>
</dbReference>
<feature type="transmembrane region" description="Helical" evidence="5">
    <location>
        <begin position="112"/>
        <end position="135"/>
    </location>
</feature>
<feature type="transmembrane region" description="Helical" evidence="5">
    <location>
        <begin position="12"/>
        <end position="30"/>
    </location>
</feature>
<accession>A0A520LKR5</accession>
<dbReference type="EMBL" id="SHBO01000067">
    <property type="protein sequence ID" value="RZO03423.1"/>
    <property type="molecule type" value="Genomic_DNA"/>
</dbReference>